<dbReference type="EMBL" id="NUMG01000025">
    <property type="protein sequence ID" value="PGT99830.1"/>
    <property type="molecule type" value="Genomic_DNA"/>
</dbReference>
<evidence type="ECO:0000313" key="10">
    <source>
        <dbReference type="Proteomes" id="UP000225766"/>
    </source>
</evidence>
<dbReference type="GO" id="GO:0000160">
    <property type="term" value="P:phosphorelay signal transduction system"/>
    <property type="evidence" value="ECO:0007669"/>
    <property type="project" value="InterPro"/>
</dbReference>
<name>A0A2C1LQB0_BACCE</name>
<keyword evidence="5" id="KW-0238">DNA-binding</keyword>
<dbReference type="GO" id="GO:0005737">
    <property type="term" value="C:cytoplasm"/>
    <property type="evidence" value="ECO:0007669"/>
    <property type="project" value="UniProtKB-SubCell"/>
</dbReference>
<keyword evidence="4" id="KW-0805">Transcription regulation</keyword>
<evidence type="ECO:0000259" key="8">
    <source>
        <dbReference type="PROSITE" id="PS50110"/>
    </source>
</evidence>
<comment type="subcellular location">
    <subcellularLocation>
        <location evidence="1">Cytoplasm</location>
    </subcellularLocation>
</comment>
<dbReference type="GO" id="GO:0006355">
    <property type="term" value="P:regulation of DNA-templated transcription"/>
    <property type="evidence" value="ECO:0007669"/>
    <property type="project" value="InterPro"/>
</dbReference>
<dbReference type="InterPro" id="IPR011006">
    <property type="entry name" value="CheY-like_superfamily"/>
</dbReference>
<gene>
    <name evidence="9" type="ORF">COD19_18020</name>
</gene>
<dbReference type="AlphaFoldDB" id="A0A2C1LQB0"/>
<feature type="domain" description="Response regulatory" evidence="8">
    <location>
        <begin position="5"/>
        <end position="123"/>
    </location>
</feature>
<keyword evidence="6" id="KW-0804">Transcription</keyword>
<dbReference type="InterPro" id="IPR001789">
    <property type="entry name" value="Sig_transdc_resp-reg_receiver"/>
</dbReference>
<dbReference type="PROSITE" id="PS50110">
    <property type="entry name" value="RESPONSE_REGULATORY"/>
    <property type="match status" value="1"/>
</dbReference>
<evidence type="ECO:0000256" key="6">
    <source>
        <dbReference type="ARBA" id="ARBA00023163"/>
    </source>
</evidence>
<dbReference type="Gene3D" id="3.40.50.2300">
    <property type="match status" value="1"/>
</dbReference>
<dbReference type="GO" id="GO:0003677">
    <property type="term" value="F:DNA binding"/>
    <property type="evidence" value="ECO:0007669"/>
    <property type="project" value="UniProtKB-KW"/>
</dbReference>
<sequence>MTVIKVMIVEDDPTWMICLSNFINKENDIAVVKKAFNEEEALTVNNNEIDVAVVDVTLSDDVANLSGLQVASRLNGKGLEKIIMLTSWEEKEVILEAFDIGVVNYVTKTSYKDIPDAIREAHSGKVSIHPDVSSVVVGALRKERKLKVLTPSEREVFELREEGLKKNQIAQKLFKSPETIKAQLKKIKQKITEFKEKK</sequence>
<evidence type="ECO:0000256" key="4">
    <source>
        <dbReference type="ARBA" id="ARBA00023015"/>
    </source>
</evidence>
<dbReference type="PANTHER" id="PTHR43214">
    <property type="entry name" value="TWO-COMPONENT RESPONSE REGULATOR"/>
    <property type="match status" value="1"/>
</dbReference>
<evidence type="ECO:0000256" key="3">
    <source>
        <dbReference type="ARBA" id="ARBA00022553"/>
    </source>
</evidence>
<dbReference type="InterPro" id="IPR000792">
    <property type="entry name" value="Tscrpt_reg_LuxR_C"/>
</dbReference>
<evidence type="ECO:0000256" key="2">
    <source>
        <dbReference type="ARBA" id="ARBA00022490"/>
    </source>
</evidence>
<proteinExistence type="predicted"/>
<evidence type="ECO:0000256" key="7">
    <source>
        <dbReference type="PROSITE-ProRule" id="PRU00169"/>
    </source>
</evidence>
<keyword evidence="3 7" id="KW-0597">Phosphoprotein</keyword>
<accession>A0A2C1LQB0</accession>
<dbReference type="InterPro" id="IPR039420">
    <property type="entry name" value="WalR-like"/>
</dbReference>
<reference evidence="9 10" key="1">
    <citation type="submission" date="2017-09" db="EMBL/GenBank/DDBJ databases">
        <title>Large-scale bioinformatics analysis of Bacillus genomes uncovers conserved roles of natural products in bacterial physiology.</title>
        <authorList>
            <consortium name="Agbiome Team Llc"/>
            <person name="Bleich R.M."/>
            <person name="Grubbs K.J."/>
            <person name="Santa Maria K.C."/>
            <person name="Allen S.E."/>
            <person name="Farag S."/>
            <person name="Shank E.A."/>
            <person name="Bowers A."/>
        </authorList>
    </citation>
    <scope>NUCLEOTIDE SEQUENCE [LARGE SCALE GENOMIC DNA]</scope>
    <source>
        <strain evidence="9 10">AFS040105</strain>
    </source>
</reference>
<dbReference type="SMART" id="SM00421">
    <property type="entry name" value="HTH_LUXR"/>
    <property type="match status" value="1"/>
</dbReference>
<organism evidence="9 10">
    <name type="scientific">Bacillus cereus</name>
    <dbReference type="NCBI Taxonomy" id="1396"/>
    <lineage>
        <taxon>Bacteria</taxon>
        <taxon>Bacillati</taxon>
        <taxon>Bacillota</taxon>
        <taxon>Bacilli</taxon>
        <taxon>Bacillales</taxon>
        <taxon>Bacillaceae</taxon>
        <taxon>Bacillus</taxon>
        <taxon>Bacillus cereus group</taxon>
    </lineage>
</organism>
<dbReference type="InterPro" id="IPR058245">
    <property type="entry name" value="NreC/VraR/RcsB-like_REC"/>
</dbReference>
<dbReference type="SMART" id="SM00448">
    <property type="entry name" value="REC"/>
    <property type="match status" value="1"/>
</dbReference>
<dbReference type="SUPFAM" id="SSF52172">
    <property type="entry name" value="CheY-like"/>
    <property type="match status" value="1"/>
</dbReference>
<evidence type="ECO:0000256" key="1">
    <source>
        <dbReference type="ARBA" id="ARBA00004496"/>
    </source>
</evidence>
<dbReference type="SUPFAM" id="SSF46894">
    <property type="entry name" value="C-terminal effector domain of the bipartite response regulators"/>
    <property type="match status" value="1"/>
</dbReference>
<evidence type="ECO:0000313" key="9">
    <source>
        <dbReference type="EMBL" id="PGT99830.1"/>
    </source>
</evidence>
<dbReference type="RefSeq" id="WP_098858991.1">
    <property type="nucleotide sequence ID" value="NZ_NUMG01000025.1"/>
</dbReference>
<dbReference type="CDD" id="cd17535">
    <property type="entry name" value="REC_NarL-like"/>
    <property type="match status" value="1"/>
</dbReference>
<feature type="modified residue" description="4-aspartylphosphate" evidence="7">
    <location>
        <position position="55"/>
    </location>
</feature>
<dbReference type="InterPro" id="IPR016032">
    <property type="entry name" value="Sig_transdc_resp-reg_C-effctor"/>
</dbReference>
<dbReference type="Pfam" id="PF00072">
    <property type="entry name" value="Response_reg"/>
    <property type="match status" value="1"/>
</dbReference>
<evidence type="ECO:0000256" key="5">
    <source>
        <dbReference type="ARBA" id="ARBA00023125"/>
    </source>
</evidence>
<protein>
    <submittedName>
        <fullName evidence="9">LuxR family transcriptional regulator</fullName>
    </submittedName>
</protein>
<dbReference type="PANTHER" id="PTHR43214:SF43">
    <property type="entry name" value="TWO-COMPONENT RESPONSE REGULATOR"/>
    <property type="match status" value="1"/>
</dbReference>
<dbReference type="Pfam" id="PF00196">
    <property type="entry name" value="GerE"/>
    <property type="match status" value="1"/>
</dbReference>
<comment type="caution">
    <text evidence="9">The sequence shown here is derived from an EMBL/GenBank/DDBJ whole genome shotgun (WGS) entry which is preliminary data.</text>
</comment>
<keyword evidence="2" id="KW-0963">Cytoplasm</keyword>
<dbReference type="PRINTS" id="PR00038">
    <property type="entry name" value="HTHLUXR"/>
</dbReference>
<dbReference type="Proteomes" id="UP000225766">
    <property type="component" value="Unassembled WGS sequence"/>
</dbReference>